<gene>
    <name evidence="2" type="ORF">FNAPI_8530</name>
</gene>
<dbReference type="Proteomes" id="UP000574317">
    <property type="component" value="Unassembled WGS sequence"/>
</dbReference>
<proteinExistence type="predicted"/>
<feature type="region of interest" description="Disordered" evidence="1">
    <location>
        <begin position="1"/>
        <end position="23"/>
    </location>
</feature>
<evidence type="ECO:0000313" key="3">
    <source>
        <dbReference type="Proteomes" id="UP000574317"/>
    </source>
</evidence>
<comment type="caution">
    <text evidence="2">The sequence shown here is derived from an EMBL/GenBank/DDBJ whole genome shotgun (WGS) entry which is preliminary data.</text>
</comment>
<evidence type="ECO:0000256" key="1">
    <source>
        <dbReference type="SAM" id="MobiDB-lite"/>
    </source>
</evidence>
<organism evidence="2 3">
    <name type="scientific">Fusarium napiforme</name>
    <dbReference type="NCBI Taxonomy" id="42672"/>
    <lineage>
        <taxon>Eukaryota</taxon>
        <taxon>Fungi</taxon>
        <taxon>Dikarya</taxon>
        <taxon>Ascomycota</taxon>
        <taxon>Pezizomycotina</taxon>
        <taxon>Sordariomycetes</taxon>
        <taxon>Hypocreomycetidae</taxon>
        <taxon>Hypocreales</taxon>
        <taxon>Nectriaceae</taxon>
        <taxon>Fusarium</taxon>
        <taxon>Fusarium fujikuroi species complex</taxon>
    </lineage>
</organism>
<dbReference type="EMBL" id="JAAOAO010000326">
    <property type="protein sequence ID" value="KAF5547501.1"/>
    <property type="molecule type" value="Genomic_DNA"/>
</dbReference>
<protein>
    <submittedName>
        <fullName evidence="2">Uncharacterized protein</fullName>
    </submittedName>
</protein>
<name>A0A8H5J6S0_9HYPO</name>
<sequence length="279" mass="32167">MQFLKPGLASQQRQRRYTNTKPTDVHRTFCNGKATWQAFLDRASKMPSGLWPADTLDPYITLTDVPSMPEQLPRRDWLYGRPCWELPFDIAVRLLKMQGQEVQFTIDRLWPDTSQRQIEQEIHLNLKGASPSLIQWLCAILSPKIGWQANDQGQLPPWANSLTTEVKLNIKAPTPAIDIRLPPRSSEATELLIELCRIFDLGAEAADASGLEPLPPYKASFLATLVLPFYNFTKLQPRFPPPHLTRPQRFGIFRSSYEQNIREYFNDMRYFMTLSIHPL</sequence>
<evidence type="ECO:0000313" key="2">
    <source>
        <dbReference type="EMBL" id="KAF5547501.1"/>
    </source>
</evidence>
<keyword evidence="3" id="KW-1185">Reference proteome</keyword>
<dbReference type="AlphaFoldDB" id="A0A8H5J6S0"/>
<reference evidence="2 3" key="1">
    <citation type="submission" date="2020-05" db="EMBL/GenBank/DDBJ databases">
        <title>Identification and distribution of gene clusters putatively required for synthesis of sphingolipid metabolism inhibitors in phylogenetically diverse species of the filamentous fungus Fusarium.</title>
        <authorList>
            <person name="Kim H.-S."/>
            <person name="Busman M."/>
            <person name="Brown D.W."/>
            <person name="Divon H."/>
            <person name="Uhlig S."/>
            <person name="Proctor R.H."/>
        </authorList>
    </citation>
    <scope>NUCLEOTIDE SEQUENCE [LARGE SCALE GENOMIC DNA]</scope>
    <source>
        <strain evidence="2 3">NRRL 25196</strain>
    </source>
</reference>
<accession>A0A8H5J6S0</accession>